<reference evidence="3" key="1">
    <citation type="journal article" date="2010" name="Genome Res.">
        <title>Population genomic sequencing of Coccidioides fungi reveals recent hybridization and transposon control.</title>
        <authorList>
            <person name="Neafsey D.E."/>
            <person name="Barker B.M."/>
            <person name="Sharpton T.J."/>
            <person name="Stajich J.E."/>
            <person name="Park D.J."/>
            <person name="Whiston E."/>
            <person name="Hung C.-Y."/>
            <person name="McMahan C."/>
            <person name="White J."/>
            <person name="Sykes S."/>
            <person name="Heiman D."/>
            <person name="Young S."/>
            <person name="Zeng Q."/>
            <person name="Abouelleil A."/>
            <person name="Aftuck L."/>
            <person name="Bessette D."/>
            <person name="Brown A."/>
            <person name="FitzGerald M."/>
            <person name="Lui A."/>
            <person name="Macdonald J.P."/>
            <person name="Priest M."/>
            <person name="Orbach M.J."/>
            <person name="Galgiani J.N."/>
            <person name="Kirkland T.N."/>
            <person name="Cole G.T."/>
            <person name="Birren B.W."/>
            <person name="Henn M.R."/>
            <person name="Taylor J.W."/>
            <person name="Rounsley S.D."/>
        </authorList>
    </citation>
    <scope>NUCLEOTIDE SEQUENCE [LARGE SCALE GENOMIC DNA]</scope>
    <source>
        <strain evidence="3">H538.4</strain>
    </source>
</reference>
<evidence type="ECO:0000256" key="1">
    <source>
        <dbReference type="SAM" id="MobiDB-lite"/>
    </source>
</evidence>
<dbReference type="Proteomes" id="UP000054563">
    <property type="component" value="Unassembled WGS sequence"/>
</dbReference>
<name>A0A0J8S1L3_COCIT</name>
<feature type="region of interest" description="Disordered" evidence="1">
    <location>
        <begin position="86"/>
        <end position="110"/>
    </location>
</feature>
<dbReference type="EMBL" id="DS017033">
    <property type="protein sequence ID" value="KMU91265.1"/>
    <property type="molecule type" value="Genomic_DNA"/>
</dbReference>
<evidence type="ECO:0000313" key="2">
    <source>
        <dbReference type="EMBL" id="KMU91265.1"/>
    </source>
</evidence>
<proteinExistence type="predicted"/>
<protein>
    <submittedName>
        <fullName evidence="2">Uncharacterized protein</fullName>
    </submittedName>
</protein>
<gene>
    <name evidence="2" type="ORF">CIHG_09077</name>
</gene>
<accession>A0A0J8S1L3</accession>
<dbReference type="AlphaFoldDB" id="A0A0J8S1L3"/>
<organism evidence="2 3">
    <name type="scientific">Coccidioides immitis H538.4</name>
    <dbReference type="NCBI Taxonomy" id="396776"/>
    <lineage>
        <taxon>Eukaryota</taxon>
        <taxon>Fungi</taxon>
        <taxon>Dikarya</taxon>
        <taxon>Ascomycota</taxon>
        <taxon>Pezizomycotina</taxon>
        <taxon>Eurotiomycetes</taxon>
        <taxon>Eurotiomycetidae</taxon>
        <taxon>Onygenales</taxon>
        <taxon>Onygenaceae</taxon>
        <taxon>Coccidioides</taxon>
    </lineage>
</organism>
<dbReference type="VEuPathDB" id="FungiDB:CIHG_09077"/>
<sequence>MASLDDFRESSSLEYLVRRLWRSKSLDNIGVQESLVFRDGLVPYSDVASSDIAAVLGEKDFGCGSLFVAFDAEQFDGISTGRERWTKAPSSDFGGKVPSCDRPGSDAEDVASGKDGMLLRLKMDLGRMLSASAFKLERAWRRDFDGDAFLGDTVRGAAA</sequence>
<evidence type="ECO:0000313" key="3">
    <source>
        <dbReference type="Proteomes" id="UP000054563"/>
    </source>
</evidence>